<dbReference type="AlphaFoldDB" id="A0A0L8N1Z9"/>
<protein>
    <submittedName>
        <fullName evidence="2">Membrane protein</fullName>
    </submittedName>
</protein>
<keyword evidence="1" id="KW-0812">Transmembrane</keyword>
<name>A0A0L8N1Z9_STRVG</name>
<comment type="caution">
    <text evidence="2">The sequence shown here is derived from an EMBL/GenBank/DDBJ whole genome shotgun (WGS) entry which is preliminary data.</text>
</comment>
<evidence type="ECO:0000313" key="2">
    <source>
        <dbReference type="EMBL" id="KOG56699.1"/>
    </source>
</evidence>
<organism evidence="2 3">
    <name type="scientific">Streptomyces virginiae</name>
    <name type="common">Streptomyces cinnamonensis</name>
    <dbReference type="NCBI Taxonomy" id="1961"/>
    <lineage>
        <taxon>Bacteria</taxon>
        <taxon>Bacillati</taxon>
        <taxon>Actinomycetota</taxon>
        <taxon>Actinomycetes</taxon>
        <taxon>Kitasatosporales</taxon>
        <taxon>Streptomycetaceae</taxon>
        <taxon>Streptomyces</taxon>
    </lineage>
</organism>
<feature type="transmembrane region" description="Helical" evidence="1">
    <location>
        <begin position="79"/>
        <end position="100"/>
    </location>
</feature>
<gene>
    <name evidence="2" type="ORF">ADK75_06920</name>
</gene>
<dbReference type="Proteomes" id="UP000037084">
    <property type="component" value="Unassembled WGS sequence"/>
</dbReference>
<dbReference type="OrthoDB" id="9812349at2"/>
<feature type="transmembrane region" description="Helical" evidence="1">
    <location>
        <begin position="49"/>
        <end position="67"/>
    </location>
</feature>
<dbReference type="PANTHER" id="PTHR34980:SF2">
    <property type="entry name" value="INNER MEMBRANE PROTEIN YHAH-RELATED"/>
    <property type="match status" value="1"/>
</dbReference>
<feature type="transmembrane region" description="Helical" evidence="1">
    <location>
        <begin position="23"/>
        <end position="43"/>
    </location>
</feature>
<dbReference type="Pfam" id="PF05656">
    <property type="entry name" value="DUF805"/>
    <property type="match status" value="1"/>
</dbReference>
<keyword evidence="1" id="KW-0472">Membrane</keyword>
<evidence type="ECO:0000256" key="1">
    <source>
        <dbReference type="SAM" id="Phobius"/>
    </source>
</evidence>
<dbReference type="PANTHER" id="PTHR34980">
    <property type="entry name" value="INNER MEMBRANE PROTEIN-RELATED-RELATED"/>
    <property type="match status" value="1"/>
</dbReference>
<dbReference type="EMBL" id="LGUV01000038">
    <property type="protein sequence ID" value="KOG56699.1"/>
    <property type="molecule type" value="Genomic_DNA"/>
</dbReference>
<accession>A0A0L8N1Z9</accession>
<dbReference type="GO" id="GO:0005886">
    <property type="term" value="C:plasma membrane"/>
    <property type="evidence" value="ECO:0007669"/>
    <property type="project" value="TreeGrafter"/>
</dbReference>
<dbReference type="RefSeq" id="WP_030385127.1">
    <property type="nucleotide sequence ID" value="NZ_LGUV01000038.1"/>
</dbReference>
<proteinExistence type="predicted"/>
<keyword evidence="1" id="KW-1133">Transmembrane helix</keyword>
<dbReference type="eggNOG" id="COG3152">
    <property type="taxonomic scope" value="Bacteria"/>
</dbReference>
<sequence length="117" mass="12886">MNHYTDVLKKYAVFSGRARRQEYWMFTLFQVAVVIVLAILDAVIGANSIIVGLYLLGTLVPTLALTVRRLHDLGKSGAWYFIVLVPFIGGIWLLVLTATAGQPQPNQYGPDPKVLAA</sequence>
<reference evidence="3" key="1">
    <citation type="submission" date="2015-07" db="EMBL/GenBank/DDBJ databases">
        <authorList>
            <consortium name="Consortium for Microbial Forensics and Genomics (microFORGE)"/>
            <person name="Knight B.M."/>
            <person name="Roberts D.P."/>
            <person name="Lin D."/>
            <person name="Hari K."/>
            <person name="Fletcher J."/>
            <person name="Melcher U."/>
            <person name="Blagden T."/>
            <person name="Winegar R.A."/>
        </authorList>
    </citation>
    <scope>NUCLEOTIDE SEQUENCE [LARGE SCALE GENOMIC DNA]</scope>
    <source>
        <strain evidence="3">NRRL B-1447</strain>
    </source>
</reference>
<evidence type="ECO:0000313" key="3">
    <source>
        <dbReference type="Proteomes" id="UP000037084"/>
    </source>
</evidence>
<dbReference type="PATRIC" id="fig|1961.12.peg.1547"/>
<dbReference type="InterPro" id="IPR008523">
    <property type="entry name" value="DUF805"/>
</dbReference>